<keyword evidence="3" id="KW-1185">Reference proteome</keyword>
<dbReference type="Proteomes" id="UP000831390">
    <property type="component" value="Chromosome"/>
</dbReference>
<proteinExistence type="predicted"/>
<evidence type="ECO:0000313" key="2">
    <source>
        <dbReference type="EMBL" id="UOE35591.1"/>
    </source>
</evidence>
<feature type="chain" id="PRO_5047075693" evidence="1">
    <location>
        <begin position="20"/>
        <end position="468"/>
    </location>
</feature>
<name>A0ABY4BC57_9BACT</name>
<reference evidence="2 3" key="1">
    <citation type="submission" date="2022-03" db="EMBL/GenBank/DDBJ databases">
        <title>Hymenobactersp. isolated from the air.</title>
        <authorList>
            <person name="Won M."/>
            <person name="Kwon S.-W."/>
        </authorList>
    </citation>
    <scope>NUCLEOTIDE SEQUENCE [LARGE SCALE GENOMIC DNA]</scope>
    <source>
        <strain evidence="2 3">KACC 22596</strain>
    </source>
</reference>
<evidence type="ECO:0000256" key="1">
    <source>
        <dbReference type="SAM" id="SignalP"/>
    </source>
</evidence>
<evidence type="ECO:0000313" key="3">
    <source>
        <dbReference type="Proteomes" id="UP000831390"/>
    </source>
</evidence>
<accession>A0ABY4BC57</accession>
<feature type="signal peptide" evidence="1">
    <location>
        <begin position="1"/>
        <end position="19"/>
    </location>
</feature>
<dbReference type="RefSeq" id="WP_243517931.1">
    <property type="nucleotide sequence ID" value="NZ_CP094534.1"/>
</dbReference>
<keyword evidence="1" id="KW-0732">Signal</keyword>
<sequence>MKTFLLTLLMAGASLAARAQTFYPDLDLQTLDVPGRVVHVEQVLDGRAGTPPIGIAYRAGRAAAIEFRQGVGPALTAFALRQLPARPTDHPVVLCLRSLHLGETLGGPREQATADLTADVYEHLPDGYHFVQAVAAHASTQGREVTYWHAVHLAQMLAQCLGQLNTADWAAGAARPARLLTALPTDAPAAGRRAAILRETPRRGLYFRFEEFLQNRPDTTLTFALDTARARRYPSPIATAQWLGVARVRPKVRFGANPDATLGEDLWGFCDGQQVFVKYNKLFYPLTRQGSFFTFVAEAPLDQLHAEALAQSQSRAAMLAGLVGAAVARTNMPDHTAEPMTYGLDMTTGALGPFPALGTPVRTDTAYVYLYRPAQAADAPPVGVFVDGREMGALRPGQYLEVPWTRFGKPMRLCLNGVPVSNPCQLLVPNAAQLSYLKIDASRNGPAWQWMSPRQGSAELDELDKLRK</sequence>
<protein>
    <submittedName>
        <fullName evidence="2">DUF2846 domain-containing protein</fullName>
    </submittedName>
</protein>
<gene>
    <name evidence="2" type="ORF">MTP16_08050</name>
</gene>
<dbReference type="EMBL" id="CP094534">
    <property type="protein sequence ID" value="UOE35591.1"/>
    <property type="molecule type" value="Genomic_DNA"/>
</dbReference>
<organism evidence="2 3">
    <name type="scientific">Hymenobacter monticola</name>
    <dbReference type="NCBI Taxonomy" id="1705399"/>
    <lineage>
        <taxon>Bacteria</taxon>
        <taxon>Pseudomonadati</taxon>
        <taxon>Bacteroidota</taxon>
        <taxon>Cytophagia</taxon>
        <taxon>Cytophagales</taxon>
        <taxon>Hymenobacteraceae</taxon>
        <taxon>Hymenobacter</taxon>
    </lineage>
</organism>